<feature type="transmembrane region" description="Helical" evidence="2">
    <location>
        <begin position="148"/>
        <end position="176"/>
    </location>
</feature>
<organism evidence="3 4">
    <name type="scientific">Arthrobotrys conoides</name>
    <dbReference type="NCBI Taxonomy" id="74498"/>
    <lineage>
        <taxon>Eukaryota</taxon>
        <taxon>Fungi</taxon>
        <taxon>Dikarya</taxon>
        <taxon>Ascomycota</taxon>
        <taxon>Pezizomycotina</taxon>
        <taxon>Orbiliomycetes</taxon>
        <taxon>Orbiliales</taxon>
        <taxon>Orbiliaceae</taxon>
        <taxon>Arthrobotrys</taxon>
    </lineage>
</organism>
<keyword evidence="1" id="KW-0175">Coiled coil</keyword>
<keyword evidence="2" id="KW-0472">Membrane</keyword>
<evidence type="ECO:0000256" key="2">
    <source>
        <dbReference type="SAM" id="Phobius"/>
    </source>
</evidence>
<protein>
    <submittedName>
        <fullName evidence="3">Uncharacterized protein</fullName>
    </submittedName>
</protein>
<keyword evidence="2" id="KW-0812">Transmembrane</keyword>
<evidence type="ECO:0000313" key="3">
    <source>
        <dbReference type="EMBL" id="KAK6510598.1"/>
    </source>
</evidence>
<comment type="caution">
    <text evidence="3">The sequence shown here is derived from an EMBL/GenBank/DDBJ whole genome shotgun (WGS) entry which is preliminary data.</text>
</comment>
<evidence type="ECO:0000256" key="1">
    <source>
        <dbReference type="SAM" id="Coils"/>
    </source>
</evidence>
<feature type="transmembrane region" description="Helical" evidence="2">
    <location>
        <begin position="256"/>
        <end position="277"/>
    </location>
</feature>
<dbReference type="Proteomes" id="UP001307849">
    <property type="component" value="Unassembled WGS sequence"/>
</dbReference>
<gene>
    <name evidence="3" type="ORF">TWF506_009701</name>
</gene>
<accession>A0AAN8RLH3</accession>
<name>A0AAN8RLH3_9PEZI</name>
<dbReference type="EMBL" id="JAVHJM010000007">
    <property type="protein sequence ID" value="KAK6510598.1"/>
    <property type="molecule type" value="Genomic_DNA"/>
</dbReference>
<dbReference type="AlphaFoldDB" id="A0AAN8RLH3"/>
<proteinExistence type="predicted"/>
<feature type="transmembrane region" description="Helical" evidence="2">
    <location>
        <begin position="188"/>
        <end position="210"/>
    </location>
</feature>
<feature type="coiled-coil region" evidence="1">
    <location>
        <begin position="307"/>
        <end position="334"/>
    </location>
</feature>
<feature type="transmembrane region" description="Helical" evidence="2">
    <location>
        <begin position="115"/>
        <end position="136"/>
    </location>
</feature>
<reference evidence="3 4" key="1">
    <citation type="submission" date="2019-10" db="EMBL/GenBank/DDBJ databases">
        <authorList>
            <person name="Palmer J.M."/>
        </authorList>
    </citation>
    <scope>NUCLEOTIDE SEQUENCE [LARGE SCALE GENOMIC DNA]</scope>
    <source>
        <strain evidence="3 4">TWF506</strain>
    </source>
</reference>
<keyword evidence="2" id="KW-1133">Transmembrane helix</keyword>
<sequence>MSGVFDTILSSIRRPSAVEIDRSESALSQYARPGTARSAVVGTPSNLHFVRMPTPEPRSSSIQSQSSLRPLTLSNIDFINKKLPTTPPGSEASSVMQVQDSLWRRVFRFGISLDVWARFIIILSFCEAVMAFWGGIQIVISGKLDYGKIWLIMTIVLLCWSFFFGVVSYCGFSVLWGRFSCSPTAIRIVRLMALLLMILYGVASGLWFFYGFQSATTTREMCVTTLVFWDGETLPAPKPWVDLCLSTAESFERLQVAWGFMNAFQVYFMLILIQWAGQHEQDLQQQKRWSRNSGLTYSDSDKSFDRMSEVEANVNNFEKALAEHVEEFARQEKMDRQSTSTIQVGMSIPNFPMPGANRTRRPTLVPVSSLTPENAEDTARYGYGVRKGSLASLTGRFSNTSAMSGAIPIALDLKNLNSPSFYGRAF</sequence>
<evidence type="ECO:0000313" key="4">
    <source>
        <dbReference type="Proteomes" id="UP001307849"/>
    </source>
</evidence>
<keyword evidence="4" id="KW-1185">Reference proteome</keyword>